<protein>
    <submittedName>
        <fullName evidence="2">Uncharacterized protein</fullName>
    </submittedName>
</protein>
<dbReference type="AlphaFoldDB" id="A0A0F8X655"/>
<dbReference type="EMBL" id="LAZR01065016">
    <property type="protein sequence ID" value="KKK56395.1"/>
    <property type="molecule type" value="Genomic_DNA"/>
</dbReference>
<reference evidence="2" key="1">
    <citation type="journal article" date="2015" name="Nature">
        <title>Complex archaea that bridge the gap between prokaryotes and eukaryotes.</title>
        <authorList>
            <person name="Spang A."/>
            <person name="Saw J.H."/>
            <person name="Jorgensen S.L."/>
            <person name="Zaremba-Niedzwiedzka K."/>
            <person name="Martijn J."/>
            <person name="Lind A.E."/>
            <person name="van Eijk R."/>
            <person name="Schleper C."/>
            <person name="Guy L."/>
            <person name="Ettema T.J."/>
        </authorList>
    </citation>
    <scope>NUCLEOTIDE SEQUENCE</scope>
</reference>
<gene>
    <name evidence="2" type="ORF">LCGC14_3064940</name>
</gene>
<organism evidence="2">
    <name type="scientific">marine sediment metagenome</name>
    <dbReference type="NCBI Taxonomy" id="412755"/>
    <lineage>
        <taxon>unclassified sequences</taxon>
        <taxon>metagenomes</taxon>
        <taxon>ecological metagenomes</taxon>
    </lineage>
</organism>
<name>A0A0F8X655_9ZZZZ</name>
<accession>A0A0F8X655</accession>
<feature type="non-terminal residue" evidence="2">
    <location>
        <position position="1"/>
    </location>
</feature>
<sequence length="77" mass="8676">YKRAGLNPGDEGTYDITENPERPGTYQWEGLPDDAAAELISQANDYVDEFLVAELVSREADVTEQFRNWVGQLELKA</sequence>
<proteinExistence type="predicted"/>
<evidence type="ECO:0000313" key="2">
    <source>
        <dbReference type="EMBL" id="KKK56395.1"/>
    </source>
</evidence>
<evidence type="ECO:0000256" key="1">
    <source>
        <dbReference type="SAM" id="MobiDB-lite"/>
    </source>
</evidence>
<feature type="region of interest" description="Disordered" evidence="1">
    <location>
        <begin position="1"/>
        <end position="21"/>
    </location>
</feature>
<comment type="caution">
    <text evidence="2">The sequence shown here is derived from an EMBL/GenBank/DDBJ whole genome shotgun (WGS) entry which is preliminary data.</text>
</comment>